<evidence type="ECO:0000256" key="3">
    <source>
        <dbReference type="ARBA" id="ARBA00022793"/>
    </source>
</evidence>
<evidence type="ECO:0000313" key="12">
    <source>
        <dbReference type="EMBL" id="KHE42297.1"/>
    </source>
</evidence>
<evidence type="ECO:0000256" key="8">
    <source>
        <dbReference type="ARBA" id="ARBA00023239"/>
    </source>
</evidence>
<reference evidence="12 13" key="1">
    <citation type="submission" date="2014-09" db="EMBL/GenBank/DDBJ databases">
        <title>Alistipes sp. 627, sp. nov., a novel member of the family Rikenellaceae isolated from human faeces.</title>
        <authorList>
            <person name="Shkoporov A.N."/>
            <person name="Chaplin A.V."/>
            <person name="Motuzova O.V."/>
            <person name="Kafarskaia L.I."/>
            <person name="Khokhlova E.V."/>
            <person name="Efimov B.A."/>
        </authorList>
    </citation>
    <scope>NUCLEOTIDE SEQUENCE [LARGE SCALE GENOMIC DNA]</scope>
    <source>
        <strain evidence="12 13">627</strain>
    </source>
</reference>
<evidence type="ECO:0000256" key="11">
    <source>
        <dbReference type="SAM" id="Phobius"/>
    </source>
</evidence>
<name>A0ABR4YJQ1_9BACT</name>
<keyword evidence="11" id="KW-0812">Transmembrane</keyword>
<dbReference type="InterPro" id="IPR033175">
    <property type="entry name" value="PSD-A"/>
</dbReference>
<evidence type="ECO:0000256" key="10">
    <source>
        <dbReference type="ARBA" id="ARBA00023317"/>
    </source>
</evidence>
<evidence type="ECO:0000256" key="9">
    <source>
        <dbReference type="ARBA" id="ARBA00023264"/>
    </source>
</evidence>
<keyword evidence="13" id="KW-1185">Reference proteome</keyword>
<keyword evidence="6" id="KW-0865">Zymogen</keyword>
<gene>
    <name evidence="12" type="ORF">LG35_05255</name>
</gene>
<proteinExistence type="predicted"/>
<comment type="caution">
    <text evidence="12">The sequence shown here is derived from an EMBL/GenBank/DDBJ whole genome shotgun (WGS) entry which is preliminary data.</text>
</comment>
<evidence type="ECO:0000256" key="6">
    <source>
        <dbReference type="ARBA" id="ARBA00023145"/>
    </source>
</evidence>
<keyword evidence="9" id="KW-1208">Phospholipid metabolism</keyword>
<keyword evidence="10" id="KW-0670">Pyruvate</keyword>
<dbReference type="PANTHER" id="PTHR35809">
    <property type="entry name" value="ARCHAETIDYLSERINE DECARBOXYLASE PROENZYME-RELATED"/>
    <property type="match status" value="1"/>
</dbReference>
<feature type="transmembrane region" description="Helical" evidence="11">
    <location>
        <begin position="38"/>
        <end position="57"/>
    </location>
</feature>
<keyword evidence="4" id="KW-0443">Lipid metabolism</keyword>
<keyword evidence="8" id="KW-0456">Lyase</keyword>
<keyword evidence="2" id="KW-0444">Lipid biosynthesis</keyword>
<organism evidence="12 13">
    <name type="scientific">Alistipes inops</name>
    <dbReference type="NCBI Taxonomy" id="1501391"/>
    <lineage>
        <taxon>Bacteria</taxon>
        <taxon>Pseudomonadati</taxon>
        <taxon>Bacteroidota</taxon>
        <taxon>Bacteroidia</taxon>
        <taxon>Bacteroidales</taxon>
        <taxon>Rikenellaceae</taxon>
        <taxon>Alistipes</taxon>
    </lineage>
</organism>
<keyword evidence="7" id="KW-0594">Phospholipid biosynthesis</keyword>
<dbReference type="InterPro" id="IPR003817">
    <property type="entry name" value="PS_Dcarbxylase"/>
</dbReference>
<keyword evidence="5 11" id="KW-0472">Membrane</keyword>
<evidence type="ECO:0000256" key="1">
    <source>
        <dbReference type="ARBA" id="ARBA00022475"/>
    </source>
</evidence>
<evidence type="ECO:0000256" key="5">
    <source>
        <dbReference type="ARBA" id="ARBA00023136"/>
    </source>
</evidence>
<evidence type="ECO:0000256" key="7">
    <source>
        <dbReference type="ARBA" id="ARBA00023209"/>
    </source>
</evidence>
<keyword evidence="1" id="KW-1003">Cell membrane</keyword>
<evidence type="ECO:0000256" key="4">
    <source>
        <dbReference type="ARBA" id="ARBA00023098"/>
    </source>
</evidence>
<dbReference type="PANTHER" id="PTHR35809:SF1">
    <property type="entry name" value="ARCHAETIDYLSERINE DECARBOXYLASE PROENZYME-RELATED"/>
    <property type="match status" value="1"/>
</dbReference>
<dbReference type="EMBL" id="JRGF01000005">
    <property type="protein sequence ID" value="KHE42297.1"/>
    <property type="molecule type" value="Genomic_DNA"/>
</dbReference>
<dbReference type="Pfam" id="PF02666">
    <property type="entry name" value="PS_Dcarbxylase"/>
    <property type="match status" value="1"/>
</dbReference>
<sequence length="224" mass="25333">MRLAREGYSIVLCTFAVFAAVAVGMAFAVKYAGMPVWLFWAVAVLLFGLCVCVALFFREPTRREYRSDPDTVFSSADGKVVVIEEVFEGEYLKERCLQLSVFMSITNVHANWYPVGGEIVYRNNHLGRFFVAWHPKSSEENERTTTVVDTGHERILFRQIAGLVARRIVNYAKVGERAEQNAKYGFIKFGSRIDIFLPLDCEVLVGLGDRVRGGQTPLAKLHRE</sequence>
<keyword evidence="3" id="KW-0210">Decarboxylase</keyword>
<dbReference type="RefSeq" id="WP_022063239.1">
    <property type="nucleotide sequence ID" value="NZ_JRGF01000005.1"/>
</dbReference>
<dbReference type="Proteomes" id="UP000030889">
    <property type="component" value="Unassembled WGS sequence"/>
</dbReference>
<protein>
    <submittedName>
        <fullName evidence="12">Phosphatidylserine decarboxylase</fullName>
    </submittedName>
</protein>
<accession>A0ABR4YJQ1</accession>
<dbReference type="NCBIfam" id="NF003678">
    <property type="entry name" value="PRK05305.1-2"/>
    <property type="match status" value="1"/>
</dbReference>
<evidence type="ECO:0000256" key="2">
    <source>
        <dbReference type="ARBA" id="ARBA00022516"/>
    </source>
</evidence>
<keyword evidence="11" id="KW-1133">Transmembrane helix</keyword>
<evidence type="ECO:0000313" key="13">
    <source>
        <dbReference type="Proteomes" id="UP000030889"/>
    </source>
</evidence>